<feature type="transmembrane region" description="Helical" evidence="16">
    <location>
        <begin position="91"/>
        <end position="112"/>
    </location>
</feature>
<dbReference type="SUPFAM" id="SSF52467">
    <property type="entry name" value="DHS-like NAD/FAD-binding domain"/>
    <property type="match status" value="1"/>
</dbReference>
<evidence type="ECO:0000313" key="18">
    <source>
        <dbReference type="EMBL" id="MFG6485285.1"/>
    </source>
</evidence>
<dbReference type="Proteomes" id="UP001606134">
    <property type="component" value="Unassembled WGS sequence"/>
</dbReference>
<keyword evidence="7 15" id="KW-0997">Cell inner membrane</keyword>
<protein>
    <recommendedName>
        <fullName evidence="5 15">NAD(P) transhydrogenase subunit beta</fullName>
        <ecNumber evidence="4 15">7.1.1.1</ecNumber>
    </recommendedName>
    <alternativeName>
        <fullName evidence="15">Nicotinamide nucleotide transhydrogenase subunit beta</fullName>
    </alternativeName>
</protein>
<feature type="transmembrane region" description="Helical" evidence="16">
    <location>
        <begin position="154"/>
        <end position="175"/>
    </location>
</feature>
<feature type="transmembrane region" description="Helical" evidence="16">
    <location>
        <begin position="35"/>
        <end position="53"/>
    </location>
</feature>
<dbReference type="Pfam" id="PF02233">
    <property type="entry name" value="PNTB"/>
    <property type="match status" value="1"/>
</dbReference>
<evidence type="ECO:0000313" key="19">
    <source>
        <dbReference type="Proteomes" id="UP001606134"/>
    </source>
</evidence>
<evidence type="ECO:0000256" key="4">
    <source>
        <dbReference type="ARBA" id="ARBA00012943"/>
    </source>
</evidence>
<evidence type="ECO:0000256" key="15">
    <source>
        <dbReference type="PIRNR" id="PIRNR000204"/>
    </source>
</evidence>
<dbReference type="InterPro" id="IPR012136">
    <property type="entry name" value="NADH_DH_b"/>
</dbReference>
<feature type="domain" description="NADP transhydrogenase beta-like" evidence="17">
    <location>
        <begin position="7"/>
        <end position="490"/>
    </location>
</feature>
<feature type="transmembrane region" description="Helical" evidence="16">
    <location>
        <begin position="221"/>
        <end position="242"/>
    </location>
</feature>
<name>A0ABW7H5W4_9BURK</name>
<evidence type="ECO:0000256" key="16">
    <source>
        <dbReference type="SAM" id="Phobius"/>
    </source>
</evidence>
<feature type="transmembrane region" description="Helical" evidence="16">
    <location>
        <begin position="60"/>
        <end position="79"/>
    </location>
</feature>
<comment type="catalytic activity">
    <reaction evidence="14 15">
        <text>NAD(+) + NADPH + H(+)(in) = NADH + NADP(+) + H(+)(out)</text>
        <dbReference type="Rhea" id="RHEA:47992"/>
        <dbReference type="ChEBI" id="CHEBI:15378"/>
        <dbReference type="ChEBI" id="CHEBI:57540"/>
        <dbReference type="ChEBI" id="CHEBI:57783"/>
        <dbReference type="ChEBI" id="CHEBI:57945"/>
        <dbReference type="ChEBI" id="CHEBI:58349"/>
        <dbReference type="EC" id="7.1.1.1"/>
    </reaction>
</comment>
<evidence type="ECO:0000256" key="1">
    <source>
        <dbReference type="ARBA" id="ARBA00003943"/>
    </source>
</evidence>
<evidence type="ECO:0000259" key="17">
    <source>
        <dbReference type="Pfam" id="PF02233"/>
    </source>
</evidence>
<organism evidence="18 19">
    <name type="scientific">Pelomonas candidula</name>
    <dbReference type="NCBI Taxonomy" id="3299025"/>
    <lineage>
        <taxon>Bacteria</taxon>
        <taxon>Pseudomonadati</taxon>
        <taxon>Pseudomonadota</taxon>
        <taxon>Betaproteobacteria</taxon>
        <taxon>Burkholderiales</taxon>
        <taxon>Sphaerotilaceae</taxon>
        <taxon>Roseateles</taxon>
    </lineage>
</organism>
<comment type="function">
    <text evidence="1 15">The transhydrogenation between NADH and NADP is coupled to respiration and ATP hydrolysis and functions as a proton pump across the membrane.</text>
</comment>
<dbReference type="InterPro" id="IPR029035">
    <property type="entry name" value="DHS-like_NAD/FAD-binding_dom"/>
</dbReference>
<dbReference type="Gene3D" id="3.40.50.1220">
    <property type="entry name" value="TPP-binding domain"/>
    <property type="match status" value="1"/>
</dbReference>
<dbReference type="RefSeq" id="WP_394405794.1">
    <property type="nucleotide sequence ID" value="NZ_JBIGIC010000001.1"/>
</dbReference>
<accession>A0ABW7H5W4</accession>
<dbReference type="PANTHER" id="PTHR44758">
    <property type="entry name" value="NAD(P) TRANSHYDROGENASE SUBUNIT BETA"/>
    <property type="match status" value="1"/>
</dbReference>
<keyword evidence="8 16" id="KW-0812">Transmembrane</keyword>
<evidence type="ECO:0000256" key="3">
    <source>
        <dbReference type="ARBA" id="ARBA00007919"/>
    </source>
</evidence>
<sequence>MSMNLVTLLYLIASVCFIQSLKGLSHPTTSIRGNLFGMVGMTIAVFTTAALIAKIAGSGAGLVWVLLGLVVGGGFGAWKAKTVEMTKMPELVAFFHSMIGLAAVAIAVAAVAEPVAFGISQKVVLAQVLSAANGFVPVDQVGQSPIPGGNRIELALGAFIGAVTFTGSVIAWGKLSGGSKFRLFQGAPVVFKGQHALNAVLGLAAVFFVFGFWHSQSPIDFALVVALGFVLGVTLIIPIGGADMPVVVSMLNSYSGWAAAGIGFSLNNAMLIIAGSLVGSSGAILSYIMCKAMNRSFFNVILGGFGGDAGGPGAGAAQQRNVKSGSADDAAFVLGNAESVVIVPGYGLAVARAQHAVKELAAKLTEKGITVKYAIHPVAGRMPGHMNVLLAEAEVPYDQVFEMEDINGEFGQADVAIILGANDVVNPAAHVKGSPIYGMPILEAYKAKTIIVNKRSMAAGYAGLDNELFYLDKTMMVFGDAKKVVEDMLKAVE</sequence>
<dbReference type="PIRSF" id="PIRSF000204">
    <property type="entry name" value="PNTB"/>
    <property type="match status" value="1"/>
</dbReference>
<comment type="caution">
    <text evidence="18">The sequence shown here is derived from an EMBL/GenBank/DDBJ whole genome shotgun (WGS) entry which is preliminary data.</text>
</comment>
<comment type="similarity">
    <text evidence="3 15">Belongs to the PNT beta subunit family.</text>
</comment>
<evidence type="ECO:0000256" key="5">
    <source>
        <dbReference type="ARBA" id="ARBA00014581"/>
    </source>
</evidence>
<evidence type="ECO:0000256" key="10">
    <source>
        <dbReference type="ARBA" id="ARBA00022967"/>
    </source>
</evidence>
<keyword evidence="11 16" id="KW-1133">Transmembrane helix</keyword>
<keyword evidence="6 15" id="KW-1003">Cell membrane</keyword>
<feature type="transmembrane region" description="Helical" evidence="16">
    <location>
        <begin position="262"/>
        <end position="288"/>
    </location>
</feature>
<evidence type="ECO:0000256" key="8">
    <source>
        <dbReference type="ARBA" id="ARBA00022692"/>
    </source>
</evidence>
<proteinExistence type="inferred from homology"/>
<reference evidence="18 19" key="1">
    <citation type="submission" date="2024-08" db="EMBL/GenBank/DDBJ databases">
        <authorList>
            <person name="Lu H."/>
        </authorList>
    </citation>
    <scope>NUCLEOTIDE SEQUENCE [LARGE SCALE GENOMIC DNA]</scope>
    <source>
        <strain evidence="18 19">BYS78W</strain>
    </source>
</reference>
<keyword evidence="19" id="KW-1185">Reference proteome</keyword>
<evidence type="ECO:0000256" key="6">
    <source>
        <dbReference type="ARBA" id="ARBA00022475"/>
    </source>
</evidence>
<comment type="subcellular location">
    <subcellularLocation>
        <location evidence="2">Cell inner membrane</location>
        <topology evidence="2">Multi-pass membrane protein</topology>
    </subcellularLocation>
</comment>
<feature type="transmembrane region" description="Helical" evidence="16">
    <location>
        <begin position="195"/>
        <end position="214"/>
    </location>
</feature>
<dbReference type="PANTHER" id="PTHR44758:SF1">
    <property type="entry name" value="NAD(P) TRANSHYDROGENASE SUBUNIT BETA"/>
    <property type="match status" value="1"/>
</dbReference>
<evidence type="ECO:0000256" key="2">
    <source>
        <dbReference type="ARBA" id="ARBA00004429"/>
    </source>
</evidence>
<evidence type="ECO:0000256" key="12">
    <source>
        <dbReference type="ARBA" id="ARBA00023027"/>
    </source>
</evidence>
<dbReference type="EC" id="7.1.1.1" evidence="4 15"/>
<keyword evidence="13 15" id="KW-0472">Membrane</keyword>
<evidence type="ECO:0000256" key="7">
    <source>
        <dbReference type="ARBA" id="ARBA00022519"/>
    </source>
</evidence>
<keyword evidence="9 15" id="KW-0521">NADP</keyword>
<gene>
    <name evidence="18" type="ORF">ACG04R_01305</name>
</gene>
<evidence type="ECO:0000256" key="9">
    <source>
        <dbReference type="ARBA" id="ARBA00022857"/>
    </source>
</evidence>
<evidence type="ECO:0000256" key="14">
    <source>
        <dbReference type="ARBA" id="ARBA00048202"/>
    </source>
</evidence>
<dbReference type="InterPro" id="IPR034300">
    <property type="entry name" value="PNTB-like"/>
</dbReference>
<dbReference type="EMBL" id="JBIGIC010000001">
    <property type="protein sequence ID" value="MFG6485285.1"/>
    <property type="molecule type" value="Genomic_DNA"/>
</dbReference>
<evidence type="ECO:0000256" key="13">
    <source>
        <dbReference type="ARBA" id="ARBA00023136"/>
    </source>
</evidence>
<keyword evidence="12 15" id="KW-0520">NAD</keyword>
<evidence type="ECO:0000256" key="11">
    <source>
        <dbReference type="ARBA" id="ARBA00022989"/>
    </source>
</evidence>
<keyword evidence="10 15" id="KW-1278">Translocase</keyword>